<sequence length="307" mass="34562">MTGAGGPSTEAILKLWSPKHELFFTDAKIDSITPQVSSDKRFFVPYATDEQFLQSITNLTKRLQIDILISQVDEELPIIAGNKKLFNPTLLLIPDENFINLFLNKLQSGIKMNENKILEPGTKVLNNESKFEGLPVIFKPCFGRGSRSIFHAETQEEFEALKNYLLTQEELFITQQKIHGDEYSVQVLANSRGILKGITPILIKGKRGSTTSGVVSNNSEVIKACLNFHEVFKTSGTYNIQLMLNKDQAYIFEVNPRVSTTMCVSLFGGSDPVDIYFDSGIEENIKFLLEGTKLQRHWNHTFSMNGN</sequence>
<dbReference type="GO" id="GO:0005524">
    <property type="term" value="F:ATP binding"/>
    <property type="evidence" value="ECO:0007669"/>
    <property type="project" value="UniProtKB-UniRule"/>
</dbReference>
<reference evidence="3 4" key="1">
    <citation type="submission" date="2016-07" db="EMBL/GenBank/DDBJ databases">
        <title>High microdiversification within the ubiquitous acI lineage of Actinobacteria.</title>
        <authorList>
            <person name="Neuenschwander S.M."/>
            <person name="Salcher M."/>
            <person name="Ghai R."/>
            <person name="Pernthaler J."/>
        </authorList>
    </citation>
    <scope>NUCLEOTIDE SEQUENCE [LARGE SCALE GENOMIC DNA]</scope>
    <source>
        <strain evidence="3">MMS-21-160</strain>
    </source>
</reference>
<dbReference type="KEGG" id="nhi:B1s21160_00155"/>
<name>A0A249K7N2_9ACTN</name>
<organism evidence="3 4">
    <name type="scientific">Candidatus Nanopelagicus hibericus</name>
    <dbReference type="NCBI Taxonomy" id="1884915"/>
    <lineage>
        <taxon>Bacteria</taxon>
        <taxon>Bacillati</taxon>
        <taxon>Actinomycetota</taxon>
        <taxon>Actinomycetes</taxon>
        <taxon>Candidatus Nanopelagicales</taxon>
        <taxon>Candidatus Nanopelagicaceae</taxon>
        <taxon>Candidatus Nanopelagicus</taxon>
    </lineage>
</organism>
<keyword evidence="1" id="KW-0547">Nucleotide-binding</keyword>
<feature type="domain" description="ATP-grasp" evidence="2">
    <location>
        <begin position="102"/>
        <end position="286"/>
    </location>
</feature>
<dbReference type="Gene3D" id="3.40.50.20">
    <property type="match status" value="1"/>
</dbReference>
<evidence type="ECO:0000313" key="4">
    <source>
        <dbReference type="Proteomes" id="UP000217171"/>
    </source>
</evidence>
<evidence type="ECO:0000256" key="1">
    <source>
        <dbReference type="PROSITE-ProRule" id="PRU00409"/>
    </source>
</evidence>
<gene>
    <name evidence="3" type="ORF">B1s21160_00155</name>
</gene>
<dbReference type="PROSITE" id="PS50975">
    <property type="entry name" value="ATP_GRASP"/>
    <property type="match status" value="1"/>
</dbReference>
<dbReference type="InterPro" id="IPR011761">
    <property type="entry name" value="ATP-grasp"/>
</dbReference>
<dbReference type="Gene3D" id="3.30.470.20">
    <property type="entry name" value="ATP-grasp fold, B domain"/>
    <property type="match status" value="1"/>
</dbReference>
<dbReference type="InterPro" id="IPR003806">
    <property type="entry name" value="ATP-grasp_PylC-type"/>
</dbReference>
<dbReference type="SUPFAM" id="SSF56059">
    <property type="entry name" value="Glutathione synthetase ATP-binding domain-like"/>
    <property type="match status" value="1"/>
</dbReference>
<proteinExistence type="predicted"/>
<accession>A0A249K7N2</accession>
<dbReference type="EMBL" id="CP016771">
    <property type="protein sequence ID" value="ASY12794.1"/>
    <property type="molecule type" value="Genomic_DNA"/>
</dbReference>
<evidence type="ECO:0000259" key="2">
    <source>
        <dbReference type="PROSITE" id="PS50975"/>
    </source>
</evidence>
<keyword evidence="1" id="KW-0067">ATP-binding</keyword>
<evidence type="ECO:0000313" key="3">
    <source>
        <dbReference type="EMBL" id="ASY12794.1"/>
    </source>
</evidence>
<keyword evidence="4" id="KW-1185">Reference proteome</keyword>
<protein>
    <submittedName>
        <fullName evidence="3">Carbamoyl-phosphate synthase large subunit</fullName>
    </submittedName>
</protein>
<dbReference type="AlphaFoldDB" id="A0A249K7N2"/>
<dbReference type="GO" id="GO:0046872">
    <property type="term" value="F:metal ion binding"/>
    <property type="evidence" value="ECO:0007669"/>
    <property type="project" value="InterPro"/>
</dbReference>
<dbReference type="Pfam" id="PF02655">
    <property type="entry name" value="ATP-grasp_3"/>
    <property type="match status" value="1"/>
</dbReference>
<dbReference type="Proteomes" id="UP000217171">
    <property type="component" value="Chromosome"/>
</dbReference>